<dbReference type="InterPro" id="IPR029526">
    <property type="entry name" value="PGBD"/>
</dbReference>
<evidence type="ECO:0000259" key="1">
    <source>
        <dbReference type="Pfam" id="PF13843"/>
    </source>
</evidence>
<organism evidence="2 3">
    <name type="scientific">Euphydryas editha</name>
    <name type="common">Edith's checkerspot</name>
    <dbReference type="NCBI Taxonomy" id="104508"/>
    <lineage>
        <taxon>Eukaryota</taxon>
        <taxon>Metazoa</taxon>
        <taxon>Ecdysozoa</taxon>
        <taxon>Arthropoda</taxon>
        <taxon>Hexapoda</taxon>
        <taxon>Insecta</taxon>
        <taxon>Pterygota</taxon>
        <taxon>Neoptera</taxon>
        <taxon>Endopterygota</taxon>
        <taxon>Lepidoptera</taxon>
        <taxon>Glossata</taxon>
        <taxon>Ditrysia</taxon>
        <taxon>Papilionoidea</taxon>
        <taxon>Nymphalidae</taxon>
        <taxon>Nymphalinae</taxon>
        <taxon>Euphydryas</taxon>
    </lineage>
</organism>
<name>A0AAU9UTZ2_EUPED</name>
<dbReference type="PANTHER" id="PTHR46599">
    <property type="entry name" value="PIGGYBAC TRANSPOSABLE ELEMENT-DERIVED PROTEIN 4"/>
    <property type="match status" value="1"/>
</dbReference>
<protein>
    <recommendedName>
        <fullName evidence="1">PiggyBac transposable element-derived protein domain-containing protein</fullName>
    </recommendedName>
</protein>
<feature type="domain" description="PiggyBac transposable element-derived protein" evidence="1">
    <location>
        <begin position="89"/>
        <end position="139"/>
    </location>
</feature>
<dbReference type="EMBL" id="CAKOGL010000023">
    <property type="protein sequence ID" value="CAH2101347.1"/>
    <property type="molecule type" value="Genomic_DNA"/>
</dbReference>
<feature type="domain" description="PiggyBac transposable element-derived protein" evidence="1">
    <location>
        <begin position="1"/>
        <end position="80"/>
    </location>
</feature>
<accession>A0AAU9UTZ2</accession>
<sequence>MSENRFVILLLCLRLDNPDDRTERQKDDKLAAISFIFNKFVNNSQQLYELSEKITVDEMLVKFRGRSHMISYMPKKPGSDGVGLTIQAQKLLVPTQCVLRLTKPIEGRNRNVIADNWFFSTELIDELTKHKLTYVDTMKTK</sequence>
<gene>
    <name evidence="2" type="ORF">EEDITHA_LOCUS16114</name>
</gene>
<evidence type="ECO:0000313" key="2">
    <source>
        <dbReference type="EMBL" id="CAH2101347.1"/>
    </source>
</evidence>
<reference evidence="2" key="1">
    <citation type="submission" date="2022-03" db="EMBL/GenBank/DDBJ databases">
        <authorList>
            <person name="Tunstrom K."/>
        </authorList>
    </citation>
    <scope>NUCLEOTIDE SEQUENCE</scope>
</reference>
<dbReference type="Proteomes" id="UP001153954">
    <property type="component" value="Unassembled WGS sequence"/>
</dbReference>
<keyword evidence="3" id="KW-1185">Reference proteome</keyword>
<dbReference type="PANTHER" id="PTHR46599:SF6">
    <property type="entry name" value="DUAL SPECIFICITY PHOSPHATASE 26"/>
    <property type="match status" value="1"/>
</dbReference>
<comment type="caution">
    <text evidence="2">The sequence shown here is derived from an EMBL/GenBank/DDBJ whole genome shotgun (WGS) entry which is preliminary data.</text>
</comment>
<evidence type="ECO:0000313" key="3">
    <source>
        <dbReference type="Proteomes" id="UP001153954"/>
    </source>
</evidence>
<dbReference type="Pfam" id="PF13843">
    <property type="entry name" value="DDE_Tnp_1_7"/>
    <property type="match status" value="2"/>
</dbReference>
<dbReference type="AlphaFoldDB" id="A0AAU9UTZ2"/>
<proteinExistence type="predicted"/>